<name>A0ACC2FI43_DALPE</name>
<proteinExistence type="predicted"/>
<keyword evidence="2" id="KW-1185">Reference proteome</keyword>
<protein>
    <submittedName>
        <fullName evidence="1">Uncharacterized protein</fullName>
    </submittedName>
</protein>
<sequence>MTESSANKPANGEVCQRPKNGVKQPGRNGLVKSLHHYHHPPQPKHCDPEDQAQHASHNGGVGPYNRPFCESFEETPMLVAVLTYMGYGILTIFGYLRDFLRDWKIERCHIAREREEQKDFVPLYQDFENFYTRNLYMRIRDSWNRPICSVPGAKVDLVERVSYDYNWTFDYTGRVVEGVINMGSYNYLGFAENTGYCSETAALVTEKYGVGVASSRQEMGNLDRHEEMEALVARFLGVESAMAFGMGFATNSMNIPALSGKGCLILSDELNHASLVLGARLSGSTIRVFKHNNMPSLEKMLRDAIVHGQPRTHRPWKKILILVEGIYSMEGSIVRLPEVIALKKRFGAYLYLDEAHSIGALGPGGRGVVDYFGLDPRDVDVMMGTFTKSFGAAGGYIGGSRELIDYLRVHSHSAVYATSMSPPVVEQIITSMKCIMGEDGTTLGRDRVEQLAENTVYFRRRMTEMGFIIYGNCDSPVVPMMLYMPAKIGAFGREMLKRNIGVVVVGFPATTIIESRARFCISAAHTKDMLDTALCVISEVGDLLQVKYSRYRRLPTLDRAFDDSIYDEIQD</sequence>
<evidence type="ECO:0000313" key="2">
    <source>
        <dbReference type="Proteomes" id="UP001157502"/>
    </source>
</evidence>
<comment type="caution">
    <text evidence="1">The sequence shown here is derived from an EMBL/GenBank/DDBJ whole genome shotgun (WGS) entry which is preliminary data.</text>
</comment>
<organism evidence="1 2">
    <name type="scientific">Dallia pectoralis</name>
    <name type="common">Alaska blackfish</name>
    <dbReference type="NCBI Taxonomy" id="75939"/>
    <lineage>
        <taxon>Eukaryota</taxon>
        <taxon>Metazoa</taxon>
        <taxon>Chordata</taxon>
        <taxon>Craniata</taxon>
        <taxon>Vertebrata</taxon>
        <taxon>Euteleostomi</taxon>
        <taxon>Actinopterygii</taxon>
        <taxon>Neopterygii</taxon>
        <taxon>Teleostei</taxon>
        <taxon>Protacanthopterygii</taxon>
        <taxon>Esociformes</taxon>
        <taxon>Umbridae</taxon>
        <taxon>Dallia</taxon>
    </lineage>
</organism>
<evidence type="ECO:0000313" key="1">
    <source>
        <dbReference type="EMBL" id="KAJ7991006.1"/>
    </source>
</evidence>
<reference evidence="1" key="1">
    <citation type="submission" date="2021-05" db="EMBL/GenBank/DDBJ databases">
        <authorList>
            <person name="Pan Q."/>
            <person name="Jouanno E."/>
            <person name="Zahm M."/>
            <person name="Klopp C."/>
            <person name="Cabau C."/>
            <person name="Louis A."/>
            <person name="Berthelot C."/>
            <person name="Parey E."/>
            <person name="Roest Crollius H."/>
            <person name="Montfort J."/>
            <person name="Robinson-Rechavi M."/>
            <person name="Bouchez O."/>
            <person name="Lampietro C."/>
            <person name="Lopez Roques C."/>
            <person name="Donnadieu C."/>
            <person name="Postlethwait J."/>
            <person name="Bobe J."/>
            <person name="Dillon D."/>
            <person name="Chandos A."/>
            <person name="von Hippel F."/>
            <person name="Guiguen Y."/>
        </authorList>
    </citation>
    <scope>NUCLEOTIDE SEQUENCE</scope>
    <source>
        <strain evidence="1">YG-Jan2019</strain>
    </source>
</reference>
<gene>
    <name evidence="1" type="ORF">DPEC_G00292750</name>
</gene>
<accession>A0ACC2FI43</accession>
<dbReference type="Proteomes" id="UP001157502">
    <property type="component" value="Chromosome 27"/>
</dbReference>
<dbReference type="EMBL" id="CM055754">
    <property type="protein sequence ID" value="KAJ7991006.1"/>
    <property type="molecule type" value="Genomic_DNA"/>
</dbReference>